<reference evidence="2" key="1">
    <citation type="submission" date="2022-01" db="EMBL/GenBank/DDBJ databases">
        <authorList>
            <person name="King R."/>
        </authorList>
    </citation>
    <scope>NUCLEOTIDE SEQUENCE</scope>
</reference>
<feature type="compositionally biased region" description="Basic and acidic residues" evidence="1">
    <location>
        <begin position="444"/>
        <end position="453"/>
    </location>
</feature>
<sequence>MKRGKPQQQFYRPGSGPLKKSNTLEESESDTNISITSRNNQGKKDPLNNSRYKSEGNSPRERSSDAIDQVASHLEIMLNSEDAKRPKKPEKNIYVPRAVAQAREVGSTQDSKSDSFHNANGNQSTDKSNPNPANVSDQHRNYSNRRNEMGIDDGRPEWRDQSLPRNRRKQGLEQRGINNGREPHWQRSRDTRSVEPGAATGSGRNYNEKIQAKPPSGRRHSTVGIEQEKRSVFKPGINIENLPPRLQKKYLAENNIQPVQQHEDDWDGSSVTFQSHPAPRNASFHPVTNNYAYQNQQYTNVGNMGYHTLPNKPRGRGRFNNEYESMPGHVYGYITPDAGPSPAASRPTSPPRRPDSRPQTPLHHQQTPLNQQPTPLHQPQTLVDRPQDTRGPKGYGGQQDSQSQSSLNTQQTLVDRPQDARGSRGCGGQQDDRSQTPLHQQHMPVDRPQDARGQKGYGGQQDGRSQTFLNPQQTLVDRPQDTRGPRGYGKQADGRSQTVLQQQQTSVDRPQDVRGSRNDEM</sequence>
<organism evidence="2 3">
    <name type="scientific">Phaedon cochleariae</name>
    <name type="common">Mustard beetle</name>
    <dbReference type="NCBI Taxonomy" id="80249"/>
    <lineage>
        <taxon>Eukaryota</taxon>
        <taxon>Metazoa</taxon>
        <taxon>Ecdysozoa</taxon>
        <taxon>Arthropoda</taxon>
        <taxon>Hexapoda</taxon>
        <taxon>Insecta</taxon>
        <taxon>Pterygota</taxon>
        <taxon>Neoptera</taxon>
        <taxon>Endopterygota</taxon>
        <taxon>Coleoptera</taxon>
        <taxon>Polyphaga</taxon>
        <taxon>Cucujiformia</taxon>
        <taxon>Chrysomeloidea</taxon>
        <taxon>Chrysomelidae</taxon>
        <taxon>Chrysomelinae</taxon>
        <taxon>Chrysomelini</taxon>
        <taxon>Phaedon</taxon>
    </lineage>
</organism>
<dbReference type="OrthoDB" id="2017974at2759"/>
<evidence type="ECO:0000313" key="3">
    <source>
        <dbReference type="Proteomes" id="UP001153737"/>
    </source>
</evidence>
<keyword evidence="3" id="KW-1185">Reference proteome</keyword>
<feature type="compositionally biased region" description="Basic and acidic residues" evidence="1">
    <location>
        <begin position="137"/>
        <end position="162"/>
    </location>
</feature>
<feature type="compositionally biased region" description="Low complexity" evidence="1">
    <location>
        <begin position="398"/>
        <end position="413"/>
    </location>
</feature>
<dbReference type="AlphaFoldDB" id="A0A9N9X1G2"/>
<gene>
    <name evidence="2" type="ORF">PHAECO_LOCUS3177</name>
</gene>
<feature type="compositionally biased region" description="Low complexity" evidence="1">
    <location>
        <begin position="357"/>
        <end position="382"/>
    </location>
</feature>
<feature type="non-terminal residue" evidence="2">
    <location>
        <position position="1"/>
    </location>
</feature>
<feature type="compositionally biased region" description="Basic and acidic residues" evidence="1">
    <location>
        <begin position="42"/>
        <end position="65"/>
    </location>
</feature>
<feature type="compositionally biased region" description="Polar residues" evidence="1">
    <location>
        <begin position="106"/>
        <end position="136"/>
    </location>
</feature>
<feature type="compositionally biased region" description="Basic and acidic residues" evidence="1">
    <location>
        <begin position="181"/>
        <end position="193"/>
    </location>
</feature>
<dbReference type="EMBL" id="OU896718">
    <property type="protein sequence ID" value="CAG9815622.1"/>
    <property type="molecule type" value="Genomic_DNA"/>
</dbReference>
<proteinExistence type="predicted"/>
<feature type="compositionally biased region" description="Low complexity" evidence="1">
    <location>
        <begin position="496"/>
        <end position="507"/>
    </location>
</feature>
<protein>
    <submittedName>
        <fullName evidence="2">Uncharacterized protein</fullName>
    </submittedName>
</protein>
<name>A0A9N9X1G2_PHACE</name>
<dbReference type="Proteomes" id="UP001153737">
    <property type="component" value="Chromosome 12"/>
</dbReference>
<evidence type="ECO:0000313" key="2">
    <source>
        <dbReference type="EMBL" id="CAG9815622.1"/>
    </source>
</evidence>
<reference evidence="2" key="2">
    <citation type="submission" date="2022-10" db="EMBL/GenBank/DDBJ databases">
        <authorList>
            <consortium name="ENA_rothamsted_submissions"/>
            <consortium name="culmorum"/>
            <person name="King R."/>
        </authorList>
    </citation>
    <scope>NUCLEOTIDE SEQUENCE</scope>
</reference>
<feature type="compositionally biased region" description="Polar residues" evidence="1">
    <location>
        <begin position="30"/>
        <end position="40"/>
    </location>
</feature>
<evidence type="ECO:0000256" key="1">
    <source>
        <dbReference type="SAM" id="MobiDB-lite"/>
    </source>
</evidence>
<feature type="compositionally biased region" description="Polar residues" evidence="1">
    <location>
        <begin position="462"/>
        <end position="475"/>
    </location>
</feature>
<feature type="region of interest" description="Disordered" evidence="1">
    <location>
        <begin position="328"/>
        <end position="521"/>
    </location>
</feature>
<accession>A0A9N9X1G2</accession>
<feature type="region of interest" description="Disordered" evidence="1">
    <location>
        <begin position="1"/>
        <end position="223"/>
    </location>
</feature>
<feature type="compositionally biased region" description="Basic and acidic residues" evidence="1">
    <location>
        <begin position="509"/>
        <end position="521"/>
    </location>
</feature>
<feature type="compositionally biased region" description="Polar residues" evidence="1">
    <location>
        <begin position="1"/>
        <end position="10"/>
    </location>
</feature>